<gene>
    <name evidence="1" type="ORF">B296_00052992</name>
</gene>
<sequence length="69" mass="7505">RHPCGCRVVGGCPCGRLPIQATAPYRKPWQQLAATTRGLAMANHPCKWPGRVPVPLSSLPSLRKCSKNK</sequence>
<dbReference type="Proteomes" id="UP000287651">
    <property type="component" value="Unassembled WGS sequence"/>
</dbReference>
<accession>A0A426YA07</accession>
<evidence type="ECO:0000313" key="2">
    <source>
        <dbReference type="Proteomes" id="UP000287651"/>
    </source>
</evidence>
<proteinExistence type="predicted"/>
<reference evidence="1 2" key="1">
    <citation type="journal article" date="2014" name="Agronomy (Basel)">
        <title>A Draft Genome Sequence for Ensete ventricosum, the Drought-Tolerant Tree Against Hunger.</title>
        <authorList>
            <person name="Harrison J."/>
            <person name="Moore K.A."/>
            <person name="Paszkiewicz K."/>
            <person name="Jones T."/>
            <person name="Grant M."/>
            <person name="Ambacheew D."/>
            <person name="Muzemil S."/>
            <person name="Studholme D.J."/>
        </authorList>
    </citation>
    <scope>NUCLEOTIDE SEQUENCE [LARGE SCALE GENOMIC DNA]</scope>
</reference>
<evidence type="ECO:0000313" key="1">
    <source>
        <dbReference type="EMBL" id="RRT48564.1"/>
    </source>
</evidence>
<name>A0A426YA07_ENSVE</name>
<dbReference type="EMBL" id="AMZH03013870">
    <property type="protein sequence ID" value="RRT48564.1"/>
    <property type="molecule type" value="Genomic_DNA"/>
</dbReference>
<organism evidence="1 2">
    <name type="scientific">Ensete ventricosum</name>
    <name type="common">Abyssinian banana</name>
    <name type="synonym">Musa ensete</name>
    <dbReference type="NCBI Taxonomy" id="4639"/>
    <lineage>
        <taxon>Eukaryota</taxon>
        <taxon>Viridiplantae</taxon>
        <taxon>Streptophyta</taxon>
        <taxon>Embryophyta</taxon>
        <taxon>Tracheophyta</taxon>
        <taxon>Spermatophyta</taxon>
        <taxon>Magnoliopsida</taxon>
        <taxon>Liliopsida</taxon>
        <taxon>Zingiberales</taxon>
        <taxon>Musaceae</taxon>
        <taxon>Ensete</taxon>
    </lineage>
</organism>
<comment type="caution">
    <text evidence="1">The sequence shown here is derived from an EMBL/GenBank/DDBJ whole genome shotgun (WGS) entry which is preliminary data.</text>
</comment>
<dbReference type="AlphaFoldDB" id="A0A426YA07"/>
<protein>
    <submittedName>
        <fullName evidence="1">Uncharacterized protein</fullName>
    </submittedName>
</protein>
<feature type="non-terminal residue" evidence="1">
    <location>
        <position position="1"/>
    </location>
</feature>